<dbReference type="Proteomes" id="UP000730482">
    <property type="component" value="Unassembled WGS sequence"/>
</dbReference>
<sequence length="354" mass="36652">MTTMNGRRHRGLRTGGVAVVVAAVALSAACSSPGGASKAVMPRPGQDVAPGGLPNAPKAPPTPCGPSATAAALNALPGPNDPVAPGGTLDKIRKRGFLIAGIDVNTELFGYDPQHNNNPQGFDVDMAKAVARAIFGADGHIQFRVVTLADPTTGEFAQLHAGNIDLAVETTTITCARMEGANRMNFSNPYYTAQLRLLMPLGDDGNPQKTSLAQLKGTGTKVCATLNSTPVDIIKKTLGDSAAVQVPNALDCLADLQQDQVGAIYTDDALLRGMASQDPHVAMTTAPGGQDQPYGIATNFDPKTPNDLTPFVNTVLANMIQDPGPNGWRSLFAKDLGSQPGSLPVIPPAYPLGS</sequence>
<dbReference type="Pfam" id="PF00497">
    <property type="entry name" value="SBP_bac_3"/>
    <property type="match status" value="1"/>
</dbReference>
<dbReference type="InterPro" id="IPR051455">
    <property type="entry name" value="Bact_solute-bind_prot3"/>
</dbReference>
<name>A0ABS5L1V5_9ACTN</name>
<keyword evidence="8" id="KW-1185">Reference proteome</keyword>
<dbReference type="SMART" id="SM00062">
    <property type="entry name" value="PBPb"/>
    <property type="match status" value="1"/>
</dbReference>
<evidence type="ECO:0000256" key="3">
    <source>
        <dbReference type="ARBA" id="ARBA00022729"/>
    </source>
</evidence>
<comment type="similarity">
    <text evidence="1">Belongs to the bacterial solute-binding protein 3 family.</text>
</comment>
<evidence type="ECO:0000256" key="1">
    <source>
        <dbReference type="ARBA" id="ARBA00010333"/>
    </source>
</evidence>
<dbReference type="InterPro" id="IPR001638">
    <property type="entry name" value="Solute-binding_3/MltF_N"/>
</dbReference>
<dbReference type="Gene3D" id="3.40.190.10">
    <property type="entry name" value="Periplasmic binding protein-like II"/>
    <property type="match status" value="2"/>
</dbReference>
<organism evidence="7 8">
    <name type="scientific">Catenulispora pinistramenti</name>
    <dbReference type="NCBI Taxonomy" id="2705254"/>
    <lineage>
        <taxon>Bacteria</taxon>
        <taxon>Bacillati</taxon>
        <taxon>Actinomycetota</taxon>
        <taxon>Actinomycetes</taxon>
        <taxon>Catenulisporales</taxon>
        <taxon>Catenulisporaceae</taxon>
        <taxon>Catenulispora</taxon>
    </lineage>
</organism>
<gene>
    <name evidence="7" type="ORF">KGQ19_36180</name>
</gene>
<evidence type="ECO:0000256" key="2">
    <source>
        <dbReference type="ARBA" id="ARBA00022448"/>
    </source>
</evidence>
<feature type="region of interest" description="Disordered" evidence="4">
    <location>
        <begin position="32"/>
        <end position="67"/>
    </location>
</feature>
<accession>A0ABS5L1V5</accession>
<keyword evidence="2" id="KW-0813">Transport</keyword>
<dbReference type="CDD" id="cd13690">
    <property type="entry name" value="PBP2_GluB"/>
    <property type="match status" value="1"/>
</dbReference>
<feature type="chain" id="PRO_5047527032" evidence="5">
    <location>
        <begin position="37"/>
        <end position="354"/>
    </location>
</feature>
<dbReference type="EMBL" id="JAAFYZ010000181">
    <property type="protein sequence ID" value="MBS2552309.1"/>
    <property type="molecule type" value="Genomic_DNA"/>
</dbReference>
<dbReference type="PANTHER" id="PTHR30085">
    <property type="entry name" value="AMINO ACID ABC TRANSPORTER PERMEASE"/>
    <property type="match status" value="1"/>
</dbReference>
<dbReference type="PROSITE" id="PS51257">
    <property type="entry name" value="PROKAR_LIPOPROTEIN"/>
    <property type="match status" value="1"/>
</dbReference>
<evidence type="ECO:0000313" key="8">
    <source>
        <dbReference type="Proteomes" id="UP000730482"/>
    </source>
</evidence>
<dbReference type="PANTHER" id="PTHR30085:SF6">
    <property type="entry name" value="ABC TRANSPORTER GLUTAMINE-BINDING PROTEIN GLNH"/>
    <property type="match status" value="1"/>
</dbReference>
<comment type="caution">
    <text evidence="7">The sequence shown here is derived from an EMBL/GenBank/DDBJ whole genome shotgun (WGS) entry which is preliminary data.</text>
</comment>
<keyword evidence="3 5" id="KW-0732">Signal</keyword>
<evidence type="ECO:0000256" key="4">
    <source>
        <dbReference type="SAM" id="MobiDB-lite"/>
    </source>
</evidence>
<reference evidence="7 8" key="1">
    <citation type="submission" date="2020-02" db="EMBL/GenBank/DDBJ databases">
        <title>Acidophilic actinobacteria isolated from forest soil.</title>
        <authorList>
            <person name="Golinska P."/>
        </authorList>
    </citation>
    <scope>NUCLEOTIDE SEQUENCE [LARGE SCALE GENOMIC DNA]</scope>
    <source>
        <strain evidence="7 8">NL8</strain>
    </source>
</reference>
<dbReference type="RefSeq" id="WP_212017761.1">
    <property type="nucleotide sequence ID" value="NZ_JAAFYZ010000181.1"/>
</dbReference>
<feature type="signal peptide" evidence="5">
    <location>
        <begin position="1"/>
        <end position="36"/>
    </location>
</feature>
<evidence type="ECO:0000259" key="6">
    <source>
        <dbReference type="SMART" id="SM00062"/>
    </source>
</evidence>
<dbReference type="SUPFAM" id="SSF53850">
    <property type="entry name" value="Periplasmic binding protein-like II"/>
    <property type="match status" value="1"/>
</dbReference>
<feature type="domain" description="Solute-binding protein family 3/N-terminal" evidence="6">
    <location>
        <begin position="97"/>
        <end position="326"/>
    </location>
</feature>
<evidence type="ECO:0000256" key="5">
    <source>
        <dbReference type="SAM" id="SignalP"/>
    </source>
</evidence>
<proteinExistence type="inferred from homology"/>
<evidence type="ECO:0000313" key="7">
    <source>
        <dbReference type="EMBL" id="MBS2552309.1"/>
    </source>
</evidence>
<protein>
    <submittedName>
        <fullName evidence="7">Glutamate ABC transporter substrate-binding protein</fullName>
    </submittedName>
</protein>